<protein>
    <submittedName>
        <fullName evidence="1">DNA polymerase III subunit chi</fullName>
    </submittedName>
</protein>
<dbReference type="SUPFAM" id="SSF102400">
    <property type="entry name" value="DNA polymerase III chi subunit"/>
    <property type="match status" value="1"/>
</dbReference>
<comment type="caution">
    <text evidence="1">The sequence shown here is derived from an EMBL/GenBank/DDBJ whole genome shotgun (WGS) entry which is preliminary data.</text>
</comment>
<evidence type="ECO:0000313" key="1">
    <source>
        <dbReference type="EMBL" id="REL28222.1"/>
    </source>
</evidence>
<gene>
    <name evidence="1" type="ORF">DXX93_17710</name>
</gene>
<name>A0A3E0TWB1_9GAMM</name>
<dbReference type="OrthoDB" id="5297568at2"/>
<dbReference type="AlphaFoldDB" id="A0A3E0TWB1"/>
<dbReference type="Pfam" id="PF04364">
    <property type="entry name" value="DNA_pol3_chi"/>
    <property type="match status" value="1"/>
</dbReference>
<dbReference type="InterPro" id="IPR007459">
    <property type="entry name" value="DNA_pol3_chi"/>
</dbReference>
<dbReference type="RefSeq" id="WP_116009270.1">
    <property type="nucleotide sequence ID" value="NZ_QUOU01000001.1"/>
</dbReference>
<dbReference type="GO" id="GO:0003677">
    <property type="term" value="F:DNA binding"/>
    <property type="evidence" value="ECO:0007669"/>
    <property type="project" value="InterPro"/>
</dbReference>
<dbReference type="Gene3D" id="3.40.50.10110">
    <property type="entry name" value="DNA polymerase III subunit chi"/>
    <property type="match status" value="1"/>
</dbReference>
<sequence>MQTQAVFHLMPDGSSEQARLHYACSLAANYFRQQQKVYIFTEDQQLAHHVDELLWSFEPDSFVPHNLVGEGPKQGSPVEIGWQPPRGRRAVLINLAQNMPVFANQFSHVMDFVPAPEQEKQLARERFKTCRQFGFQVDTHAVST</sequence>
<organism evidence="1 2">
    <name type="scientific">Thalassotalea euphylliae</name>
    <dbReference type="NCBI Taxonomy" id="1655234"/>
    <lineage>
        <taxon>Bacteria</taxon>
        <taxon>Pseudomonadati</taxon>
        <taxon>Pseudomonadota</taxon>
        <taxon>Gammaproteobacteria</taxon>
        <taxon>Alteromonadales</taxon>
        <taxon>Colwelliaceae</taxon>
        <taxon>Thalassotalea</taxon>
    </lineage>
</organism>
<proteinExistence type="predicted"/>
<dbReference type="GO" id="GO:0003887">
    <property type="term" value="F:DNA-directed DNA polymerase activity"/>
    <property type="evidence" value="ECO:0007669"/>
    <property type="project" value="InterPro"/>
</dbReference>
<evidence type="ECO:0000313" key="2">
    <source>
        <dbReference type="Proteomes" id="UP000256478"/>
    </source>
</evidence>
<reference evidence="1 2" key="1">
    <citation type="submission" date="2018-08" db="EMBL/GenBank/DDBJ databases">
        <title>Thalassotalea euphylliae genome.</title>
        <authorList>
            <person name="Summers S."/>
            <person name="Rice S.A."/>
            <person name="Freckelton M.L."/>
            <person name="Nedved B.T."/>
            <person name="Hadfield M.G."/>
        </authorList>
    </citation>
    <scope>NUCLEOTIDE SEQUENCE [LARGE SCALE GENOMIC DNA]</scope>
    <source>
        <strain evidence="1 2">H1</strain>
    </source>
</reference>
<dbReference type="Proteomes" id="UP000256478">
    <property type="component" value="Unassembled WGS sequence"/>
</dbReference>
<accession>A0A3E0TWB1</accession>
<dbReference type="EMBL" id="QUOU01000001">
    <property type="protein sequence ID" value="REL28222.1"/>
    <property type="molecule type" value="Genomic_DNA"/>
</dbReference>
<dbReference type="PANTHER" id="PTHR38767">
    <property type="entry name" value="DNA POLYMERASE III SUBUNIT CHI"/>
    <property type="match status" value="1"/>
</dbReference>
<dbReference type="PANTHER" id="PTHR38767:SF1">
    <property type="entry name" value="DNA POLYMERASE III SUBUNIT CHI"/>
    <property type="match status" value="1"/>
</dbReference>
<dbReference type="InterPro" id="IPR036768">
    <property type="entry name" value="PolIII_chi_sf"/>
</dbReference>
<dbReference type="GO" id="GO:0032298">
    <property type="term" value="P:positive regulation of DNA-templated DNA replication initiation"/>
    <property type="evidence" value="ECO:0007669"/>
    <property type="project" value="TreeGrafter"/>
</dbReference>
<dbReference type="GO" id="GO:0006260">
    <property type="term" value="P:DNA replication"/>
    <property type="evidence" value="ECO:0007669"/>
    <property type="project" value="InterPro"/>
</dbReference>